<keyword evidence="4" id="KW-1185">Reference proteome</keyword>
<comment type="similarity">
    <text evidence="1">Belongs to the ComF/GntX family.</text>
</comment>
<evidence type="ECO:0000313" key="4">
    <source>
        <dbReference type="Proteomes" id="UP001596023"/>
    </source>
</evidence>
<organism evidence="3 4">
    <name type="scientific">Dysgonomonas termitidis</name>
    <dbReference type="NCBI Taxonomy" id="1516126"/>
    <lineage>
        <taxon>Bacteria</taxon>
        <taxon>Pseudomonadati</taxon>
        <taxon>Bacteroidota</taxon>
        <taxon>Bacteroidia</taxon>
        <taxon>Bacteroidales</taxon>
        <taxon>Dysgonomonadaceae</taxon>
        <taxon>Dysgonomonas</taxon>
    </lineage>
</organism>
<dbReference type="InterPro" id="IPR000836">
    <property type="entry name" value="PRTase_dom"/>
</dbReference>
<dbReference type="SUPFAM" id="SSF53271">
    <property type="entry name" value="PRTase-like"/>
    <property type="match status" value="1"/>
</dbReference>
<protein>
    <submittedName>
        <fullName evidence="3">ComF family protein</fullName>
    </submittedName>
</protein>
<comment type="caution">
    <text evidence="3">The sequence shown here is derived from an EMBL/GenBank/DDBJ whole genome shotgun (WGS) entry which is preliminary data.</text>
</comment>
<evidence type="ECO:0000313" key="3">
    <source>
        <dbReference type="EMBL" id="MFC4674921.1"/>
    </source>
</evidence>
<dbReference type="EMBL" id="JBHSGN010000084">
    <property type="protein sequence ID" value="MFC4674921.1"/>
    <property type="molecule type" value="Genomic_DNA"/>
</dbReference>
<dbReference type="PANTHER" id="PTHR47505">
    <property type="entry name" value="DNA UTILIZATION PROTEIN YHGH"/>
    <property type="match status" value="1"/>
</dbReference>
<dbReference type="InterPro" id="IPR051910">
    <property type="entry name" value="ComF/GntX_DNA_util-trans"/>
</dbReference>
<dbReference type="Proteomes" id="UP001596023">
    <property type="component" value="Unassembled WGS sequence"/>
</dbReference>
<evidence type="ECO:0000259" key="2">
    <source>
        <dbReference type="Pfam" id="PF00156"/>
    </source>
</evidence>
<proteinExistence type="inferred from homology"/>
<dbReference type="InterPro" id="IPR029057">
    <property type="entry name" value="PRTase-like"/>
</dbReference>
<gene>
    <name evidence="3" type="ORF">ACFO6W_14555</name>
</gene>
<dbReference type="PANTHER" id="PTHR47505:SF1">
    <property type="entry name" value="DNA UTILIZATION PROTEIN YHGH"/>
    <property type="match status" value="1"/>
</dbReference>
<dbReference type="RefSeq" id="WP_379997643.1">
    <property type="nucleotide sequence ID" value="NZ_JBHSGN010000084.1"/>
</dbReference>
<sequence>MRNLFRDFLNLFFPDLCVVCNQRLSEGEEHICTDCLLLLPKTNFHLQPGNRLEQFFAGRIPFRQIAAFAYFIKGGSIQSIIHELKYKRNPEIGRFIGALCGENIKDSAFIADIDYLVPVPLHPKRQKERGYNQSLEICKGISGITGIPVDDKTLIRKVNNKSQTKNARFDRWKNVEDIFSLSETENFEGKHILLVDDVITTGSTLESCAKEVLKCKDCRISIYAVGTAG</sequence>
<dbReference type="CDD" id="cd06223">
    <property type="entry name" value="PRTases_typeI"/>
    <property type="match status" value="1"/>
</dbReference>
<evidence type="ECO:0000256" key="1">
    <source>
        <dbReference type="ARBA" id="ARBA00008007"/>
    </source>
</evidence>
<feature type="domain" description="Phosphoribosyltransferase" evidence="2">
    <location>
        <begin position="171"/>
        <end position="224"/>
    </location>
</feature>
<name>A0ABV9KY30_9BACT</name>
<reference evidence="4" key="1">
    <citation type="journal article" date="2019" name="Int. J. Syst. Evol. Microbiol.">
        <title>The Global Catalogue of Microorganisms (GCM) 10K type strain sequencing project: providing services to taxonomists for standard genome sequencing and annotation.</title>
        <authorList>
            <consortium name="The Broad Institute Genomics Platform"/>
            <consortium name="The Broad Institute Genome Sequencing Center for Infectious Disease"/>
            <person name="Wu L."/>
            <person name="Ma J."/>
        </authorList>
    </citation>
    <scope>NUCLEOTIDE SEQUENCE [LARGE SCALE GENOMIC DNA]</scope>
    <source>
        <strain evidence="4">CCUG 66188</strain>
    </source>
</reference>
<dbReference type="Gene3D" id="3.40.50.2020">
    <property type="match status" value="1"/>
</dbReference>
<accession>A0ABV9KY30</accession>
<dbReference type="Pfam" id="PF00156">
    <property type="entry name" value="Pribosyltran"/>
    <property type="match status" value="1"/>
</dbReference>